<evidence type="ECO:0000313" key="1">
    <source>
        <dbReference type="EMBL" id="MCZ2720765.1"/>
    </source>
</evidence>
<proteinExistence type="predicted"/>
<organism evidence="1 2">
    <name type="scientific">Marinomonas phaeophyticola</name>
    <dbReference type="NCBI Taxonomy" id="3004091"/>
    <lineage>
        <taxon>Bacteria</taxon>
        <taxon>Pseudomonadati</taxon>
        <taxon>Pseudomonadota</taxon>
        <taxon>Gammaproteobacteria</taxon>
        <taxon>Oceanospirillales</taxon>
        <taxon>Oceanospirillaceae</taxon>
        <taxon>Marinomonas</taxon>
    </lineage>
</organism>
<comment type="caution">
    <text evidence="1">The sequence shown here is derived from an EMBL/GenBank/DDBJ whole genome shotgun (WGS) entry which is preliminary data.</text>
</comment>
<dbReference type="Gene3D" id="3.40.50.1820">
    <property type="entry name" value="alpha/beta hydrolase"/>
    <property type="match status" value="1"/>
</dbReference>
<name>A0ABT4JR93_9GAMM</name>
<accession>A0ABT4JR93</accession>
<evidence type="ECO:0000313" key="2">
    <source>
        <dbReference type="Proteomes" id="UP001149719"/>
    </source>
</evidence>
<keyword evidence="2" id="KW-1185">Reference proteome</keyword>
<dbReference type="RefSeq" id="WP_269122897.1">
    <property type="nucleotide sequence ID" value="NZ_JAPUBN010000010.1"/>
</dbReference>
<dbReference type="InterPro" id="IPR029058">
    <property type="entry name" value="AB_hydrolase_fold"/>
</dbReference>
<sequence>MKPIRFFLSAGVFESGKGSGIGLLESNRHLRTVLHSKGYSVTYKEFAAGHDYFSWRQAFAEVMLALFGEKEVDQKVRLIAPMRRVLL</sequence>
<gene>
    <name evidence="1" type="ORF">O1D97_03680</name>
</gene>
<evidence type="ECO:0008006" key="3">
    <source>
        <dbReference type="Google" id="ProtNLM"/>
    </source>
</evidence>
<dbReference type="Proteomes" id="UP001149719">
    <property type="component" value="Unassembled WGS sequence"/>
</dbReference>
<dbReference type="EMBL" id="JAPUBN010000010">
    <property type="protein sequence ID" value="MCZ2720765.1"/>
    <property type="molecule type" value="Genomic_DNA"/>
</dbReference>
<reference evidence="1" key="1">
    <citation type="submission" date="2022-12" db="EMBL/GenBank/DDBJ databases">
        <title>Marinomonas 15G1-11 sp. nov, isolated from marine algae.</title>
        <authorList>
            <person name="Butt M."/>
            <person name="Choi D.G."/>
            <person name="Kim J.M."/>
            <person name="Lee J.K."/>
            <person name="Baek J.H."/>
            <person name="Jeon C.O."/>
        </authorList>
    </citation>
    <scope>NUCLEOTIDE SEQUENCE</scope>
    <source>
        <strain evidence="1">15G1-11</strain>
    </source>
</reference>
<protein>
    <recommendedName>
        <fullName evidence="3">Esterase</fullName>
    </recommendedName>
</protein>